<dbReference type="EMBL" id="CAKXYY010000008">
    <property type="protein sequence ID" value="CAH2352872.1"/>
    <property type="molecule type" value="Genomic_DNA"/>
</dbReference>
<dbReference type="AlphaFoldDB" id="A0A9P0QQN0"/>
<gene>
    <name evidence="1" type="ORF">CLIB1423_08S03048</name>
</gene>
<protein>
    <submittedName>
        <fullName evidence="1">Uncharacterized protein</fullName>
    </submittedName>
</protein>
<comment type="caution">
    <text evidence="1">The sequence shown here is derived from an EMBL/GenBank/DDBJ whole genome shotgun (WGS) entry which is preliminary data.</text>
</comment>
<name>A0A9P0QQN0_9ASCO</name>
<evidence type="ECO:0000313" key="2">
    <source>
        <dbReference type="Proteomes" id="UP000837801"/>
    </source>
</evidence>
<keyword evidence="2" id="KW-1185">Reference proteome</keyword>
<organism evidence="1 2">
    <name type="scientific">[Candida] railenensis</name>
    <dbReference type="NCBI Taxonomy" id="45579"/>
    <lineage>
        <taxon>Eukaryota</taxon>
        <taxon>Fungi</taxon>
        <taxon>Dikarya</taxon>
        <taxon>Ascomycota</taxon>
        <taxon>Saccharomycotina</taxon>
        <taxon>Pichiomycetes</taxon>
        <taxon>Debaryomycetaceae</taxon>
        <taxon>Kurtzmaniella</taxon>
    </lineage>
</organism>
<proteinExistence type="predicted"/>
<dbReference type="Proteomes" id="UP000837801">
    <property type="component" value="Unassembled WGS sequence"/>
</dbReference>
<evidence type="ECO:0000313" key="1">
    <source>
        <dbReference type="EMBL" id="CAH2352872.1"/>
    </source>
</evidence>
<sequence>MFLIHGKSVSDCIKRALDIVLTESEHGDLTIFYVNGTISDKLFYLVKQSKLSNKEAILKQFNYEKVDDIVSLKSYLSGIDCNRKTIVIVEGLLQILSNGFSDYTEKNCYLVEILMTLKKSEANHDFKAIILDELNYFVSLHCSDLIKVS</sequence>
<reference evidence="1" key="1">
    <citation type="submission" date="2022-03" db="EMBL/GenBank/DDBJ databases">
        <authorList>
            <person name="Legras J.-L."/>
            <person name="Devillers H."/>
            <person name="Grondin C."/>
        </authorList>
    </citation>
    <scope>NUCLEOTIDE SEQUENCE</scope>
    <source>
        <strain evidence="1">CLIB 1423</strain>
    </source>
</reference>
<accession>A0A9P0QQN0</accession>